<dbReference type="EMBL" id="JAQQBR010000004">
    <property type="protein sequence ID" value="KAK0178579.1"/>
    <property type="molecule type" value="Genomic_DNA"/>
</dbReference>
<organism evidence="2 3">
    <name type="scientific">Microctonus hyperodae</name>
    <name type="common">Parasitoid wasp</name>
    <dbReference type="NCBI Taxonomy" id="165561"/>
    <lineage>
        <taxon>Eukaryota</taxon>
        <taxon>Metazoa</taxon>
        <taxon>Ecdysozoa</taxon>
        <taxon>Arthropoda</taxon>
        <taxon>Hexapoda</taxon>
        <taxon>Insecta</taxon>
        <taxon>Pterygota</taxon>
        <taxon>Neoptera</taxon>
        <taxon>Endopterygota</taxon>
        <taxon>Hymenoptera</taxon>
        <taxon>Apocrita</taxon>
        <taxon>Ichneumonoidea</taxon>
        <taxon>Braconidae</taxon>
        <taxon>Euphorinae</taxon>
        <taxon>Microctonus</taxon>
    </lineage>
</organism>
<evidence type="ECO:0000313" key="3">
    <source>
        <dbReference type="Proteomes" id="UP001168972"/>
    </source>
</evidence>
<protein>
    <submittedName>
        <fullName evidence="2">Uncharacterized protein</fullName>
    </submittedName>
</protein>
<dbReference type="InterPro" id="IPR036691">
    <property type="entry name" value="Endo/exonu/phosph_ase_sf"/>
</dbReference>
<accession>A0AA39G0I7</accession>
<feature type="region of interest" description="Disordered" evidence="1">
    <location>
        <begin position="181"/>
        <end position="208"/>
    </location>
</feature>
<evidence type="ECO:0000313" key="2">
    <source>
        <dbReference type="EMBL" id="KAK0178579.1"/>
    </source>
</evidence>
<reference evidence="2" key="1">
    <citation type="journal article" date="2023" name="bioRxiv">
        <title>Scaffold-level genome assemblies of two parasitoid biocontrol wasps reveal the parthenogenesis mechanism and an associated novel virus.</title>
        <authorList>
            <person name="Inwood S."/>
            <person name="Skelly J."/>
            <person name="Guhlin J."/>
            <person name="Harrop T."/>
            <person name="Goldson S."/>
            <person name="Dearden P."/>
        </authorList>
    </citation>
    <scope>NUCLEOTIDE SEQUENCE</scope>
    <source>
        <strain evidence="2">Lincoln</strain>
        <tissue evidence="2">Whole body</tissue>
    </source>
</reference>
<sequence length="208" mass="24229">MSLVQWNVAGIKNVRETWPFLEKYSIARDLDCNVILQETWVEKGNSKREIEKMSKKFEWRAVDDTRECMDEGATVKYKKGKAKGRQMIGIKYEICNEWDMEEWECGMIIKCNKVNKEKNKKKSFCNNYGKNDCKSICFVTVYNNIGIARLENYLKCCVNNLVHVYKDVYVMRDLNARTGKERGGEIEEGGGECRARASQEKMINEEGK</sequence>
<keyword evidence="3" id="KW-1185">Reference proteome</keyword>
<dbReference type="AlphaFoldDB" id="A0AA39G0I7"/>
<proteinExistence type="predicted"/>
<name>A0AA39G0I7_MICHY</name>
<reference evidence="2" key="2">
    <citation type="submission" date="2023-03" db="EMBL/GenBank/DDBJ databases">
        <authorList>
            <person name="Inwood S.N."/>
            <person name="Skelly J.G."/>
            <person name="Guhlin J."/>
            <person name="Harrop T.W.R."/>
            <person name="Goldson S.G."/>
            <person name="Dearden P.K."/>
        </authorList>
    </citation>
    <scope>NUCLEOTIDE SEQUENCE</scope>
    <source>
        <strain evidence="2">Lincoln</strain>
        <tissue evidence="2">Whole body</tissue>
    </source>
</reference>
<comment type="caution">
    <text evidence="2">The sequence shown here is derived from an EMBL/GenBank/DDBJ whole genome shotgun (WGS) entry which is preliminary data.</text>
</comment>
<dbReference type="Proteomes" id="UP001168972">
    <property type="component" value="Unassembled WGS sequence"/>
</dbReference>
<gene>
    <name evidence="2" type="ORF">PV327_007457</name>
</gene>
<evidence type="ECO:0000256" key="1">
    <source>
        <dbReference type="SAM" id="MobiDB-lite"/>
    </source>
</evidence>
<dbReference type="Gene3D" id="3.60.10.10">
    <property type="entry name" value="Endonuclease/exonuclease/phosphatase"/>
    <property type="match status" value="1"/>
</dbReference>